<dbReference type="InterPro" id="IPR047867">
    <property type="entry name" value="Ribosomal_uL22_bac/org-type"/>
</dbReference>
<comment type="similarity">
    <text evidence="1 4">Belongs to the universal ribosomal protein uL22 family.</text>
</comment>
<accession>A0A0V1Q2E0</accession>
<dbReference type="Gene3D" id="3.90.470.10">
    <property type="entry name" value="Ribosomal protein L22/L17"/>
    <property type="match status" value="1"/>
</dbReference>
<reference evidence="5 6" key="1">
    <citation type="submission" date="2015-11" db="EMBL/GenBank/DDBJ databases">
        <title>The genome of Debaryomyces fabryi.</title>
        <authorList>
            <person name="Tafer H."/>
            <person name="Lopandic K."/>
        </authorList>
    </citation>
    <scope>NUCLEOTIDE SEQUENCE [LARGE SCALE GENOMIC DNA]</scope>
    <source>
        <strain evidence="5 6">CBS 789</strain>
    </source>
</reference>
<evidence type="ECO:0000256" key="1">
    <source>
        <dbReference type="ARBA" id="ARBA00009451"/>
    </source>
</evidence>
<organism evidence="5 6">
    <name type="scientific">Debaryomyces fabryi</name>
    <dbReference type="NCBI Taxonomy" id="58627"/>
    <lineage>
        <taxon>Eukaryota</taxon>
        <taxon>Fungi</taxon>
        <taxon>Dikarya</taxon>
        <taxon>Ascomycota</taxon>
        <taxon>Saccharomycotina</taxon>
        <taxon>Pichiomycetes</taxon>
        <taxon>Debaryomycetaceae</taxon>
        <taxon>Debaryomyces</taxon>
    </lineage>
</organism>
<dbReference type="GO" id="GO:0003735">
    <property type="term" value="F:structural constituent of ribosome"/>
    <property type="evidence" value="ECO:0007669"/>
    <property type="project" value="InterPro"/>
</dbReference>
<evidence type="ECO:0000256" key="3">
    <source>
        <dbReference type="ARBA" id="ARBA00023274"/>
    </source>
</evidence>
<dbReference type="InterPro" id="IPR001063">
    <property type="entry name" value="Ribosomal_uL22"/>
</dbReference>
<dbReference type="AlphaFoldDB" id="A0A0V1Q2E0"/>
<sequence>MINRLGLLRRAVSVQPAKIQYGLLTSAKHFHTTKYLQNGNVFGELTKGKESDEAQIEKQNDIDVSQITPATDSTLQEYYLEEAKKSQFTSSKYITPLKKKLFHLNVQQNGFFKNNEIFKDPETGKVYKLALTEEEIDILEPSIFLQSYRIKSSMKKATQVNRFVRGYKVKNAINQLHFNPKKMSTELEKLMKKGLEQARELNYNEDELYIQALWVGSDGSWRKRLDAKGRGRTGIIEHPHIHLKAILRTDQTANRLKWEKHQKQLNQKPRMFLNNEPLNFRVHPFYRW</sequence>
<evidence type="ECO:0000313" key="5">
    <source>
        <dbReference type="EMBL" id="KSA02686.1"/>
    </source>
</evidence>
<dbReference type="Proteomes" id="UP000054251">
    <property type="component" value="Unassembled WGS sequence"/>
</dbReference>
<evidence type="ECO:0008006" key="7">
    <source>
        <dbReference type="Google" id="ProtNLM"/>
    </source>
</evidence>
<dbReference type="RefSeq" id="XP_015468788.1">
    <property type="nucleotide sequence ID" value="XM_015610405.1"/>
</dbReference>
<evidence type="ECO:0000256" key="2">
    <source>
        <dbReference type="ARBA" id="ARBA00022980"/>
    </source>
</evidence>
<dbReference type="Pfam" id="PF00237">
    <property type="entry name" value="Ribosomal_L22"/>
    <property type="match status" value="1"/>
</dbReference>
<dbReference type="InterPro" id="IPR036394">
    <property type="entry name" value="Ribosomal_uL22_sf"/>
</dbReference>
<dbReference type="PANTHER" id="PTHR13501">
    <property type="entry name" value="CHLOROPLAST 50S RIBOSOMAL PROTEIN L22-RELATED"/>
    <property type="match status" value="1"/>
</dbReference>
<dbReference type="GeneID" id="26838584"/>
<name>A0A0V1Q2E0_9ASCO</name>
<dbReference type="EMBL" id="LMYN01000022">
    <property type="protein sequence ID" value="KSA02686.1"/>
    <property type="molecule type" value="Genomic_DNA"/>
</dbReference>
<proteinExistence type="inferred from homology"/>
<dbReference type="PANTHER" id="PTHR13501:SF8">
    <property type="entry name" value="LARGE RIBOSOMAL SUBUNIT PROTEIN UL22M"/>
    <property type="match status" value="1"/>
</dbReference>
<protein>
    <recommendedName>
        <fullName evidence="7">54S ribosomal protein L22, mitochondrial</fullName>
    </recommendedName>
</protein>
<keyword evidence="3 4" id="KW-0687">Ribonucleoprotein</keyword>
<evidence type="ECO:0000256" key="4">
    <source>
        <dbReference type="RuleBase" id="RU004005"/>
    </source>
</evidence>
<evidence type="ECO:0000313" key="6">
    <source>
        <dbReference type="Proteomes" id="UP000054251"/>
    </source>
</evidence>
<dbReference type="OrthoDB" id="416470at2759"/>
<keyword evidence="2 4" id="KW-0689">Ribosomal protein</keyword>
<dbReference type="GO" id="GO:0006412">
    <property type="term" value="P:translation"/>
    <property type="evidence" value="ECO:0007669"/>
    <property type="project" value="InterPro"/>
</dbReference>
<keyword evidence="6" id="KW-1185">Reference proteome</keyword>
<dbReference type="SUPFAM" id="SSF54843">
    <property type="entry name" value="Ribosomal protein L22"/>
    <property type="match status" value="1"/>
</dbReference>
<gene>
    <name evidence="5" type="ORF">AC631_01575</name>
</gene>
<dbReference type="GO" id="GO:0005762">
    <property type="term" value="C:mitochondrial large ribosomal subunit"/>
    <property type="evidence" value="ECO:0007669"/>
    <property type="project" value="TreeGrafter"/>
</dbReference>
<comment type="caution">
    <text evidence="5">The sequence shown here is derived from an EMBL/GenBank/DDBJ whole genome shotgun (WGS) entry which is preliminary data.</text>
</comment>